<dbReference type="SUPFAM" id="SSF52058">
    <property type="entry name" value="L domain-like"/>
    <property type="match status" value="1"/>
</dbReference>
<dbReference type="Proteomes" id="UP001497457">
    <property type="component" value="Chromosome 13rd"/>
</dbReference>
<feature type="signal peptide" evidence="10">
    <location>
        <begin position="1"/>
        <end position="27"/>
    </location>
</feature>
<dbReference type="InterPro" id="IPR052422">
    <property type="entry name" value="Auxin_Ser/Thr_Kinase"/>
</dbReference>
<dbReference type="GO" id="GO:0016020">
    <property type="term" value="C:membrane"/>
    <property type="evidence" value="ECO:0007669"/>
    <property type="project" value="UniProtKB-SubCell"/>
</dbReference>
<keyword evidence="12" id="KW-1185">Reference proteome</keyword>
<sequence>MAGLMPMPGLIALVLVALCGLPGWITAAAPANPDDAAAMRVLANWTDAAAVLGWGVKSGDPCDGTWAGVSCNDAGRVTSIVASRGGLDGVLRGSDLAKLTFLSELDLSFNRLTSPSGNLPLLPTPLQHLRSLNLASNRFIEISEGFFSGFPALETIDISNNPMAVPELRADVLTFSGSLRSFSANGLGFMQVFPDYFGNPLVFPALETLSLAGNSLFGKIPPSFGNNSKITYLDMSSQTHDIDGKSYLTGRIDEFIPGMKSLVEVRLDHNIFFGPLPDATKLVNLRVFNAASNNLCGVPNFAGGVSVDLSENPHVGSPC</sequence>
<evidence type="ECO:0000313" key="11">
    <source>
        <dbReference type="EMBL" id="CAL4918518.1"/>
    </source>
</evidence>
<evidence type="ECO:0000256" key="6">
    <source>
        <dbReference type="ARBA" id="ARBA00022989"/>
    </source>
</evidence>
<evidence type="ECO:0000256" key="5">
    <source>
        <dbReference type="ARBA" id="ARBA00022737"/>
    </source>
</evidence>
<dbReference type="Pfam" id="PF00560">
    <property type="entry name" value="LRR_1"/>
    <property type="match status" value="1"/>
</dbReference>
<evidence type="ECO:0000256" key="9">
    <source>
        <dbReference type="ARBA" id="ARBA00023180"/>
    </source>
</evidence>
<dbReference type="PROSITE" id="PS51450">
    <property type="entry name" value="LRR"/>
    <property type="match status" value="1"/>
</dbReference>
<dbReference type="SMART" id="SM00369">
    <property type="entry name" value="LRR_TYP"/>
    <property type="match status" value="3"/>
</dbReference>
<dbReference type="Gene3D" id="3.80.10.10">
    <property type="entry name" value="Ribonuclease Inhibitor"/>
    <property type="match status" value="1"/>
</dbReference>
<dbReference type="InterPro" id="IPR003591">
    <property type="entry name" value="Leu-rich_rpt_typical-subtyp"/>
</dbReference>
<dbReference type="Pfam" id="PF13516">
    <property type="entry name" value="LRR_6"/>
    <property type="match status" value="1"/>
</dbReference>
<keyword evidence="8" id="KW-0675">Receptor</keyword>
<evidence type="ECO:0000256" key="10">
    <source>
        <dbReference type="SAM" id="SignalP"/>
    </source>
</evidence>
<keyword evidence="7" id="KW-0472">Membrane</keyword>
<dbReference type="Pfam" id="PF13855">
    <property type="entry name" value="LRR_8"/>
    <property type="match status" value="1"/>
</dbReference>
<name>A0ABC8X0Z0_9POAL</name>
<evidence type="ECO:0000256" key="7">
    <source>
        <dbReference type="ARBA" id="ARBA00023136"/>
    </source>
</evidence>
<evidence type="ECO:0000256" key="3">
    <source>
        <dbReference type="ARBA" id="ARBA00022692"/>
    </source>
</evidence>
<dbReference type="PANTHER" id="PTHR47986:SF32">
    <property type="entry name" value="LEUCINE-RICH REPEAT-CONTAINING N-TERMINAL PLANT-TYPE DOMAIN-CONTAINING PROTEIN"/>
    <property type="match status" value="1"/>
</dbReference>
<keyword evidence="2" id="KW-0433">Leucine-rich repeat</keyword>
<evidence type="ECO:0000256" key="4">
    <source>
        <dbReference type="ARBA" id="ARBA00022729"/>
    </source>
</evidence>
<evidence type="ECO:0008006" key="13">
    <source>
        <dbReference type="Google" id="ProtNLM"/>
    </source>
</evidence>
<dbReference type="InterPro" id="IPR001611">
    <property type="entry name" value="Leu-rich_rpt"/>
</dbReference>
<dbReference type="PANTHER" id="PTHR47986">
    <property type="entry name" value="OSJNBA0070M12.3 PROTEIN"/>
    <property type="match status" value="1"/>
</dbReference>
<gene>
    <name evidence="11" type="ORF">URODEC1_LOCUS19209</name>
</gene>
<keyword evidence="4 10" id="KW-0732">Signal</keyword>
<keyword evidence="5" id="KW-0677">Repeat</keyword>
<evidence type="ECO:0000256" key="8">
    <source>
        <dbReference type="ARBA" id="ARBA00023170"/>
    </source>
</evidence>
<accession>A0ABC8X0Z0</accession>
<feature type="chain" id="PRO_5044850341" description="Leucine-rich repeat-containing N-terminal plant-type domain-containing protein" evidence="10">
    <location>
        <begin position="28"/>
        <end position="319"/>
    </location>
</feature>
<evidence type="ECO:0000256" key="1">
    <source>
        <dbReference type="ARBA" id="ARBA00004167"/>
    </source>
</evidence>
<dbReference type="InterPro" id="IPR032675">
    <property type="entry name" value="LRR_dom_sf"/>
</dbReference>
<reference evidence="11" key="1">
    <citation type="submission" date="2024-10" db="EMBL/GenBank/DDBJ databases">
        <authorList>
            <person name="Ryan C."/>
        </authorList>
    </citation>
    <scope>NUCLEOTIDE SEQUENCE [LARGE SCALE GENOMIC DNA]</scope>
</reference>
<evidence type="ECO:0000313" key="12">
    <source>
        <dbReference type="Proteomes" id="UP001497457"/>
    </source>
</evidence>
<organism evidence="11 12">
    <name type="scientific">Urochloa decumbens</name>
    <dbReference type="NCBI Taxonomy" id="240449"/>
    <lineage>
        <taxon>Eukaryota</taxon>
        <taxon>Viridiplantae</taxon>
        <taxon>Streptophyta</taxon>
        <taxon>Embryophyta</taxon>
        <taxon>Tracheophyta</taxon>
        <taxon>Spermatophyta</taxon>
        <taxon>Magnoliopsida</taxon>
        <taxon>Liliopsida</taxon>
        <taxon>Poales</taxon>
        <taxon>Poaceae</taxon>
        <taxon>PACMAD clade</taxon>
        <taxon>Panicoideae</taxon>
        <taxon>Panicodae</taxon>
        <taxon>Paniceae</taxon>
        <taxon>Melinidinae</taxon>
        <taxon>Urochloa</taxon>
    </lineage>
</organism>
<keyword evidence="6" id="KW-1133">Transmembrane helix</keyword>
<dbReference type="EMBL" id="OZ075123">
    <property type="protein sequence ID" value="CAL4918518.1"/>
    <property type="molecule type" value="Genomic_DNA"/>
</dbReference>
<comment type="subcellular location">
    <subcellularLocation>
        <location evidence="1">Membrane</location>
        <topology evidence="1">Single-pass membrane protein</topology>
    </subcellularLocation>
</comment>
<dbReference type="AlphaFoldDB" id="A0ABC8X0Z0"/>
<proteinExistence type="predicted"/>
<keyword evidence="3" id="KW-0812">Transmembrane</keyword>
<keyword evidence="9" id="KW-0325">Glycoprotein</keyword>
<evidence type="ECO:0000256" key="2">
    <source>
        <dbReference type="ARBA" id="ARBA00022614"/>
    </source>
</evidence>
<protein>
    <recommendedName>
        <fullName evidence="13">Leucine-rich repeat-containing N-terminal plant-type domain-containing protein</fullName>
    </recommendedName>
</protein>